<evidence type="ECO:0000256" key="2">
    <source>
        <dbReference type="SAM" id="MobiDB-lite"/>
    </source>
</evidence>
<evidence type="ECO:0000313" key="5">
    <source>
        <dbReference type="Proteomes" id="UP001152797"/>
    </source>
</evidence>
<name>A0A9P1DRS7_9DINO</name>
<feature type="compositionally biased region" description="Basic and acidic residues" evidence="2">
    <location>
        <begin position="349"/>
        <end position="360"/>
    </location>
</feature>
<evidence type="ECO:0000313" key="4">
    <source>
        <dbReference type="EMBL" id="CAL4802467.1"/>
    </source>
</evidence>
<dbReference type="Proteomes" id="UP001152797">
    <property type="component" value="Unassembled WGS sequence"/>
</dbReference>
<feature type="compositionally biased region" description="Basic residues" evidence="2">
    <location>
        <begin position="911"/>
        <end position="926"/>
    </location>
</feature>
<reference evidence="4 5" key="2">
    <citation type="submission" date="2024-05" db="EMBL/GenBank/DDBJ databases">
        <authorList>
            <person name="Chen Y."/>
            <person name="Shah S."/>
            <person name="Dougan E. K."/>
            <person name="Thang M."/>
            <person name="Chan C."/>
        </authorList>
    </citation>
    <scope>NUCLEOTIDE SEQUENCE [LARGE SCALE GENOMIC DNA]</scope>
</reference>
<gene>
    <name evidence="3" type="ORF">C1SCF055_LOCUS40001</name>
</gene>
<feature type="compositionally biased region" description="Acidic residues" evidence="2">
    <location>
        <begin position="70"/>
        <end position="102"/>
    </location>
</feature>
<accession>A0A9P1DRS7</accession>
<dbReference type="AlphaFoldDB" id="A0A9P1DRS7"/>
<evidence type="ECO:0000313" key="3">
    <source>
        <dbReference type="EMBL" id="CAI4015155.1"/>
    </source>
</evidence>
<feature type="region of interest" description="Disordered" evidence="2">
    <location>
        <begin position="309"/>
        <end position="522"/>
    </location>
</feature>
<feature type="compositionally biased region" description="Basic and acidic residues" evidence="2">
    <location>
        <begin position="486"/>
        <end position="506"/>
    </location>
</feature>
<feature type="compositionally biased region" description="Acidic residues" evidence="2">
    <location>
        <begin position="109"/>
        <end position="125"/>
    </location>
</feature>
<feature type="compositionally biased region" description="Low complexity" evidence="2">
    <location>
        <begin position="889"/>
        <end position="903"/>
    </location>
</feature>
<sequence>MWQSCFLVADLGRVVRAEAWILRKLVYLFNRAAKRGHRPREAGIRELMQVAGIDVPDLSPRGPRPKCELGEEPEPNDPADDGDEDGDEDEEWEEEEAEDDPTVEPHEEPMDDDKDSSDDDTNDDEWQSRLPPGVHDIVKCRVNGGECRKCGKVGSWDFIKSAPCQPCVPANVAIPNSEPGPPPVSGHGENLGKMLDEALKNGDEEAAFEIVAKMETQQAEESLQDQQLILELMEQELELMDAMEQLETLESLQRLEDEEAELEQAILLSKQPLEKVDPKIALRPPATPCNSSTTPPVVHKPVVAQPPSVCPDNLDTLPMPTLEIELPVEPESQTRKKKEDVEEDQDEQKEDKVCKDEKPGKVSKTKGKKVETTKGRKGKKEEGQASDGKEKPKLDDEETVGKKLKPKVPPCESQDRKVNTTLAPKSKARKRKPTQDDTGLDKRDSSSKGSTTTKDQSDEKPSSSKDKPSRRRKARAPKGSTSSKSKNSEVEKTKSKRAKGDEKNSDAKAAAKAKLSRKSAAYHRAKVAALKEGKDEKTAKDLGREVTNASTVFPSWHLGSAGAAAPTSSWACLQPAASSEAISRWDQMTSYRLKAVTEQQVWTARPMAGDGDASWRTYPVQYGRNLLHAFENHIGSCPVLGDPALTNELMSLQQGDCETARRERVEALRRKLSNVARPEGEELQRLFRAHGSFETLEVQVRKKFTKAIEKAKSGGWFTKQYLESKEHWSMVAKAVQWAKASNKHRVSPVHGEEEIYLILSETFQAKEVEQEEMNREGNMEVQDEEGSLFQTEIPDLAAGDDAVLASTLPSSGSSGPGQGNAPAVAVGSTSAVMSFKLATQMEAVVQKMQAKYEDLTAELSEATVKPDEIELFVECTKIDVNMNSLVMRGKGMKSSSSASNAPSRGGGAPKPKTKAKAAPKPKRKSRHTFTTRLLYTVLPSENYAPRSRTHDGLLQLLVDDLVSLQRDGIEAKWS</sequence>
<feature type="compositionally biased region" description="Basic and acidic residues" evidence="2">
    <location>
        <begin position="455"/>
        <end position="467"/>
    </location>
</feature>
<protein>
    <submittedName>
        <fullName evidence="3">Uncharacterized protein</fullName>
    </submittedName>
</protein>
<feature type="coiled-coil region" evidence="1">
    <location>
        <begin position="216"/>
        <end position="265"/>
    </location>
</feature>
<feature type="coiled-coil region" evidence="1">
    <location>
        <begin position="838"/>
        <end position="865"/>
    </location>
</feature>
<dbReference type="EMBL" id="CAMXCT030006517">
    <property type="protein sequence ID" value="CAL4802467.1"/>
    <property type="molecule type" value="Genomic_DNA"/>
</dbReference>
<comment type="caution">
    <text evidence="3">The sequence shown here is derived from an EMBL/GenBank/DDBJ whole genome shotgun (WGS) entry which is preliminary data.</text>
</comment>
<organism evidence="3">
    <name type="scientific">Cladocopium goreaui</name>
    <dbReference type="NCBI Taxonomy" id="2562237"/>
    <lineage>
        <taxon>Eukaryota</taxon>
        <taxon>Sar</taxon>
        <taxon>Alveolata</taxon>
        <taxon>Dinophyceae</taxon>
        <taxon>Suessiales</taxon>
        <taxon>Symbiodiniaceae</taxon>
        <taxon>Cladocopium</taxon>
    </lineage>
</organism>
<feature type="region of interest" description="Disordered" evidence="2">
    <location>
        <begin position="54"/>
        <end position="131"/>
    </location>
</feature>
<dbReference type="EMBL" id="CAMXCT010006517">
    <property type="protein sequence ID" value="CAI4015155.1"/>
    <property type="molecule type" value="Genomic_DNA"/>
</dbReference>
<evidence type="ECO:0000256" key="1">
    <source>
        <dbReference type="SAM" id="Coils"/>
    </source>
</evidence>
<keyword evidence="5" id="KW-1185">Reference proteome</keyword>
<proteinExistence type="predicted"/>
<feature type="region of interest" description="Disordered" evidence="2">
    <location>
        <begin position="889"/>
        <end position="926"/>
    </location>
</feature>
<keyword evidence="1" id="KW-0175">Coiled coil</keyword>
<reference evidence="3" key="1">
    <citation type="submission" date="2022-10" db="EMBL/GenBank/DDBJ databases">
        <authorList>
            <person name="Chen Y."/>
            <person name="Dougan E. K."/>
            <person name="Chan C."/>
            <person name="Rhodes N."/>
            <person name="Thang M."/>
        </authorList>
    </citation>
    <scope>NUCLEOTIDE SEQUENCE</scope>
</reference>
<feature type="compositionally biased region" description="Basic and acidic residues" evidence="2">
    <location>
        <begin position="433"/>
        <end position="446"/>
    </location>
</feature>
<dbReference type="EMBL" id="CAMXCT020006517">
    <property type="protein sequence ID" value="CAL1168530.1"/>
    <property type="molecule type" value="Genomic_DNA"/>
</dbReference>
<feature type="compositionally biased region" description="Basic and acidic residues" evidence="2">
    <location>
        <begin position="368"/>
        <end position="394"/>
    </location>
</feature>